<keyword evidence="2 7" id="KW-0813">Transport</keyword>
<organism evidence="10 11">
    <name type="scientific">Mesorhizobium retamae</name>
    <dbReference type="NCBI Taxonomy" id="2912854"/>
    <lineage>
        <taxon>Bacteria</taxon>
        <taxon>Pseudomonadati</taxon>
        <taxon>Pseudomonadota</taxon>
        <taxon>Alphaproteobacteria</taxon>
        <taxon>Hyphomicrobiales</taxon>
        <taxon>Phyllobacteriaceae</taxon>
        <taxon>Mesorhizobium</taxon>
    </lineage>
</organism>
<comment type="subcellular location">
    <subcellularLocation>
        <location evidence="1 7">Cell membrane</location>
        <topology evidence="1 7">Multi-pass membrane protein</topology>
    </subcellularLocation>
</comment>
<reference evidence="10 11" key="1">
    <citation type="submission" date="2022-02" db="EMBL/GenBank/DDBJ databases">
        <title>Draft genome sequence of Mezorhizobium retamae strain IRAMC:0171 isolated from Retama raetam nodules.</title>
        <authorList>
            <person name="Bengaied R."/>
            <person name="Sbissi I."/>
            <person name="Huber K."/>
            <person name="Ghodbane F."/>
            <person name="Nouioui I."/>
            <person name="Tarhouni M."/>
            <person name="Gtari M."/>
        </authorList>
    </citation>
    <scope>NUCLEOTIDE SEQUENCE [LARGE SCALE GENOMIC DNA]</scope>
    <source>
        <strain evidence="10 11">IRAMC:0171</strain>
    </source>
</reference>
<sequence length="315" mass="34365">MLNLITRRLFFALLALFATSVIVFAATEVLPGDVAQAILGQEATPELLKSLRQELGLNRSPVERYFSWLGGFVTGDLGHSLASKADVLQTIKPRLANTLALAAYAAIVAVPLSVLLGIICAAYPNRLIDRIFSVVSVFIVSIPEFVVGLLLVSVFAVQLRWFPAVVVRLNWSEPLSLLVQLMLPMLTLLCTIVAHTVRMTRAALLDVLSMPYIEMALLKGMSRWRIILRHGLPNAIGPIASVVALNLGYLVSGVALVEVVFAYPGLGRLMVDSISYRDLPLIQATAMIMCLMFIIFNLIADILAVLFKPRGASVR</sequence>
<accession>A0ABS9QD88</accession>
<evidence type="ECO:0000259" key="9">
    <source>
        <dbReference type="PROSITE" id="PS50928"/>
    </source>
</evidence>
<dbReference type="SUPFAM" id="SSF161098">
    <property type="entry name" value="MetI-like"/>
    <property type="match status" value="1"/>
</dbReference>
<evidence type="ECO:0000256" key="3">
    <source>
        <dbReference type="ARBA" id="ARBA00022475"/>
    </source>
</evidence>
<dbReference type="RefSeq" id="WP_239364391.1">
    <property type="nucleotide sequence ID" value="NZ_JAKREW010000007.1"/>
</dbReference>
<dbReference type="Pfam" id="PF00528">
    <property type="entry name" value="BPD_transp_1"/>
    <property type="match status" value="1"/>
</dbReference>
<keyword evidence="4 7" id="KW-0812">Transmembrane</keyword>
<evidence type="ECO:0000256" key="5">
    <source>
        <dbReference type="ARBA" id="ARBA00022989"/>
    </source>
</evidence>
<proteinExistence type="inferred from homology"/>
<gene>
    <name evidence="10" type="ORF">L4923_10225</name>
</gene>
<dbReference type="InterPro" id="IPR000515">
    <property type="entry name" value="MetI-like"/>
</dbReference>
<protein>
    <submittedName>
        <fullName evidence="10">ABC transporter permease</fullName>
    </submittedName>
</protein>
<dbReference type="Gene3D" id="1.10.3720.10">
    <property type="entry name" value="MetI-like"/>
    <property type="match status" value="1"/>
</dbReference>
<feature type="transmembrane region" description="Helical" evidence="7">
    <location>
        <begin position="101"/>
        <end position="124"/>
    </location>
</feature>
<name>A0ABS9QD88_9HYPH</name>
<dbReference type="PROSITE" id="PS51318">
    <property type="entry name" value="TAT"/>
    <property type="match status" value="1"/>
</dbReference>
<keyword evidence="11" id="KW-1185">Reference proteome</keyword>
<evidence type="ECO:0000313" key="10">
    <source>
        <dbReference type="EMBL" id="MCG7505389.1"/>
    </source>
</evidence>
<dbReference type="Pfam" id="PF19300">
    <property type="entry name" value="BPD_transp_1_N"/>
    <property type="match status" value="1"/>
</dbReference>
<keyword evidence="5 7" id="KW-1133">Transmembrane helix</keyword>
<feature type="transmembrane region" description="Helical" evidence="7">
    <location>
        <begin position="177"/>
        <end position="197"/>
    </location>
</feature>
<evidence type="ECO:0000256" key="8">
    <source>
        <dbReference type="SAM" id="SignalP"/>
    </source>
</evidence>
<evidence type="ECO:0000256" key="7">
    <source>
        <dbReference type="RuleBase" id="RU363032"/>
    </source>
</evidence>
<keyword evidence="6 7" id="KW-0472">Membrane</keyword>
<keyword evidence="3" id="KW-1003">Cell membrane</keyword>
<evidence type="ECO:0000256" key="4">
    <source>
        <dbReference type="ARBA" id="ARBA00022692"/>
    </source>
</evidence>
<dbReference type="Proteomes" id="UP001201701">
    <property type="component" value="Unassembled WGS sequence"/>
</dbReference>
<evidence type="ECO:0000256" key="6">
    <source>
        <dbReference type="ARBA" id="ARBA00023136"/>
    </source>
</evidence>
<feature type="transmembrane region" description="Helical" evidence="7">
    <location>
        <begin position="131"/>
        <end position="157"/>
    </location>
</feature>
<comment type="caution">
    <text evidence="10">The sequence shown here is derived from an EMBL/GenBank/DDBJ whole genome shotgun (WGS) entry which is preliminary data.</text>
</comment>
<evidence type="ECO:0000256" key="1">
    <source>
        <dbReference type="ARBA" id="ARBA00004651"/>
    </source>
</evidence>
<dbReference type="PANTHER" id="PTHR43163">
    <property type="entry name" value="DIPEPTIDE TRANSPORT SYSTEM PERMEASE PROTEIN DPPB-RELATED"/>
    <property type="match status" value="1"/>
</dbReference>
<dbReference type="InterPro" id="IPR006311">
    <property type="entry name" value="TAT_signal"/>
</dbReference>
<feature type="domain" description="ABC transmembrane type-1" evidence="9">
    <location>
        <begin position="95"/>
        <end position="300"/>
    </location>
</feature>
<evidence type="ECO:0000256" key="2">
    <source>
        <dbReference type="ARBA" id="ARBA00022448"/>
    </source>
</evidence>
<dbReference type="PANTHER" id="PTHR43163:SF6">
    <property type="entry name" value="DIPEPTIDE TRANSPORT SYSTEM PERMEASE PROTEIN DPPB-RELATED"/>
    <property type="match status" value="1"/>
</dbReference>
<comment type="similarity">
    <text evidence="7">Belongs to the binding-protein-dependent transport system permease family.</text>
</comment>
<feature type="chain" id="PRO_5046860109" evidence="8">
    <location>
        <begin position="26"/>
        <end position="315"/>
    </location>
</feature>
<dbReference type="CDD" id="cd06261">
    <property type="entry name" value="TM_PBP2"/>
    <property type="match status" value="1"/>
</dbReference>
<dbReference type="EMBL" id="JAKREW010000007">
    <property type="protein sequence ID" value="MCG7505389.1"/>
    <property type="molecule type" value="Genomic_DNA"/>
</dbReference>
<feature type="transmembrane region" description="Helical" evidence="7">
    <location>
        <begin position="281"/>
        <end position="307"/>
    </location>
</feature>
<evidence type="ECO:0000313" key="11">
    <source>
        <dbReference type="Proteomes" id="UP001201701"/>
    </source>
</evidence>
<keyword evidence="8" id="KW-0732">Signal</keyword>
<dbReference type="InterPro" id="IPR035906">
    <property type="entry name" value="MetI-like_sf"/>
</dbReference>
<dbReference type="PROSITE" id="PS50928">
    <property type="entry name" value="ABC_TM1"/>
    <property type="match status" value="1"/>
</dbReference>
<feature type="transmembrane region" description="Helical" evidence="7">
    <location>
        <begin position="235"/>
        <end position="261"/>
    </location>
</feature>
<feature type="signal peptide" evidence="8">
    <location>
        <begin position="1"/>
        <end position="25"/>
    </location>
</feature>
<dbReference type="InterPro" id="IPR045621">
    <property type="entry name" value="BPD_transp_1_N"/>
</dbReference>